<accession>A0ACB7YWY2</accession>
<evidence type="ECO:0000313" key="1">
    <source>
        <dbReference type="EMBL" id="KAH7857774.1"/>
    </source>
</evidence>
<name>A0ACB7YWY2_9ERIC</name>
<reference evidence="1 2" key="1">
    <citation type="journal article" date="2021" name="Hortic Res">
        <title>High-quality reference genome and annotation aids understanding of berry development for evergreen blueberry (Vaccinium darrowii).</title>
        <authorList>
            <person name="Yu J."/>
            <person name="Hulse-Kemp A.M."/>
            <person name="Babiker E."/>
            <person name="Staton M."/>
        </authorList>
    </citation>
    <scope>NUCLEOTIDE SEQUENCE [LARGE SCALE GENOMIC DNA]</scope>
    <source>
        <strain evidence="2">cv. NJ 8807/NJ 8810</strain>
        <tissue evidence="1">Young leaf</tissue>
    </source>
</reference>
<dbReference type="Proteomes" id="UP000828048">
    <property type="component" value="Chromosome 3"/>
</dbReference>
<proteinExistence type="predicted"/>
<comment type="caution">
    <text evidence="1">The sequence shown here is derived from an EMBL/GenBank/DDBJ whole genome shotgun (WGS) entry which is preliminary data.</text>
</comment>
<evidence type="ECO:0000313" key="2">
    <source>
        <dbReference type="Proteomes" id="UP000828048"/>
    </source>
</evidence>
<organism evidence="1 2">
    <name type="scientific">Vaccinium darrowii</name>
    <dbReference type="NCBI Taxonomy" id="229202"/>
    <lineage>
        <taxon>Eukaryota</taxon>
        <taxon>Viridiplantae</taxon>
        <taxon>Streptophyta</taxon>
        <taxon>Embryophyta</taxon>
        <taxon>Tracheophyta</taxon>
        <taxon>Spermatophyta</taxon>
        <taxon>Magnoliopsida</taxon>
        <taxon>eudicotyledons</taxon>
        <taxon>Gunneridae</taxon>
        <taxon>Pentapetalae</taxon>
        <taxon>asterids</taxon>
        <taxon>Ericales</taxon>
        <taxon>Ericaceae</taxon>
        <taxon>Vaccinioideae</taxon>
        <taxon>Vaccinieae</taxon>
        <taxon>Vaccinium</taxon>
    </lineage>
</organism>
<dbReference type="EMBL" id="CM037153">
    <property type="protein sequence ID" value="KAH7857774.1"/>
    <property type="molecule type" value="Genomic_DNA"/>
</dbReference>
<protein>
    <submittedName>
        <fullName evidence="1">Uncharacterized protein</fullName>
    </submittedName>
</protein>
<gene>
    <name evidence="1" type="ORF">Vadar_016343</name>
</gene>
<sequence>MSSVIYQEPHSLESQIIDTTTTTISLKLSLPFQEINNNPSKKPNLGIWNSLQSLSPSSQTPKLKDPYAHPILTGKSLELCTENLGSETGSDTDFFLSSPGFTGGYGGIPTRDEPNSRPETQCRISQDARKRTRTAELSNKETGKVNFPPPLTSLSGSDSIRVRAHREEGRLIVKAVGGPLENGTSSCFRAERSNGRLRLCFWEEGCGSDSDPETETDFQENQECEIDFEGNSGEEEEEEDEESGEDMDGNDLDVEGEMGMEKIRRPSWCKVSGGGGGGCGNGSFCNWEPFWVATS</sequence>
<keyword evidence="2" id="KW-1185">Reference proteome</keyword>